<proteinExistence type="inferred from homology"/>
<comment type="similarity">
    <text evidence="1">Belongs to the bacterial solute-binding protein 5 family.</text>
</comment>
<evidence type="ECO:0000313" key="7">
    <source>
        <dbReference type="Proteomes" id="UP000831607"/>
    </source>
</evidence>
<dbReference type="Proteomes" id="UP000831607">
    <property type="component" value="Chromosome"/>
</dbReference>
<keyword evidence="3 4" id="KW-0732">Signal</keyword>
<reference evidence="6 7" key="1">
    <citation type="submission" date="2020-11" db="EMBL/GenBank/DDBJ databases">
        <title>Algicoccus daihaiensis sp.nov., isolated from Daihai Lake in Inner Mongolia.</title>
        <authorList>
            <person name="Kai J."/>
        </authorList>
    </citation>
    <scope>NUCLEOTIDE SEQUENCE [LARGE SCALE GENOMIC DNA]</scope>
    <source>
        <strain evidence="7">f23</strain>
    </source>
</reference>
<feature type="domain" description="Solute-binding protein family 5" evidence="5">
    <location>
        <begin position="66"/>
        <end position="440"/>
    </location>
</feature>
<evidence type="ECO:0000256" key="3">
    <source>
        <dbReference type="ARBA" id="ARBA00022729"/>
    </source>
</evidence>
<accession>A0ABY4AKQ7</accession>
<evidence type="ECO:0000256" key="1">
    <source>
        <dbReference type="ARBA" id="ARBA00005695"/>
    </source>
</evidence>
<evidence type="ECO:0000256" key="4">
    <source>
        <dbReference type="SAM" id="SignalP"/>
    </source>
</evidence>
<keyword evidence="2" id="KW-0813">Transport</keyword>
<dbReference type="PANTHER" id="PTHR30290">
    <property type="entry name" value="PERIPLASMIC BINDING COMPONENT OF ABC TRANSPORTER"/>
    <property type="match status" value="1"/>
</dbReference>
<keyword evidence="7" id="KW-1185">Reference proteome</keyword>
<dbReference type="SUPFAM" id="SSF53850">
    <property type="entry name" value="Periplasmic binding protein-like II"/>
    <property type="match status" value="1"/>
</dbReference>
<dbReference type="InterPro" id="IPR000914">
    <property type="entry name" value="SBP_5_dom"/>
</dbReference>
<evidence type="ECO:0000313" key="6">
    <source>
        <dbReference type="EMBL" id="UOD50867.1"/>
    </source>
</evidence>
<dbReference type="PIRSF" id="PIRSF002741">
    <property type="entry name" value="MppA"/>
    <property type="match status" value="1"/>
</dbReference>
<evidence type="ECO:0000259" key="5">
    <source>
        <dbReference type="Pfam" id="PF00496"/>
    </source>
</evidence>
<gene>
    <name evidence="6" type="ORF">DHf2319_02795</name>
</gene>
<dbReference type="InterPro" id="IPR030678">
    <property type="entry name" value="Peptide/Ni-bd"/>
</dbReference>
<dbReference type="Gene3D" id="3.10.105.10">
    <property type="entry name" value="Dipeptide-binding Protein, Domain 3"/>
    <property type="match status" value="1"/>
</dbReference>
<evidence type="ECO:0000256" key="2">
    <source>
        <dbReference type="ARBA" id="ARBA00022448"/>
    </source>
</evidence>
<dbReference type="EMBL" id="CP063982">
    <property type="protein sequence ID" value="UOD50867.1"/>
    <property type="molecule type" value="Genomic_DNA"/>
</dbReference>
<dbReference type="CDD" id="cd08498">
    <property type="entry name" value="PBP2_NikA_DppA_OppA_like_2"/>
    <property type="match status" value="1"/>
</dbReference>
<name>A0ABY4AKQ7_9BURK</name>
<dbReference type="Gene3D" id="3.40.190.10">
    <property type="entry name" value="Periplasmic binding protein-like II"/>
    <property type="match status" value="1"/>
</dbReference>
<dbReference type="RefSeq" id="WP_243479279.1">
    <property type="nucleotide sequence ID" value="NZ_CP063982.1"/>
</dbReference>
<feature type="chain" id="PRO_5045896492" evidence="4">
    <location>
        <begin position="22"/>
        <end position="524"/>
    </location>
</feature>
<organism evidence="6 7">
    <name type="scientific">Orrella daihaiensis</name>
    <dbReference type="NCBI Taxonomy" id="2782176"/>
    <lineage>
        <taxon>Bacteria</taxon>
        <taxon>Pseudomonadati</taxon>
        <taxon>Pseudomonadota</taxon>
        <taxon>Betaproteobacteria</taxon>
        <taxon>Burkholderiales</taxon>
        <taxon>Alcaligenaceae</taxon>
        <taxon>Orrella</taxon>
    </lineage>
</organism>
<feature type="signal peptide" evidence="4">
    <location>
        <begin position="1"/>
        <end position="21"/>
    </location>
</feature>
<dbReference type="Pfam" id="PF00496">
    <property type="entry name" value="SBP_bac_5"/>
    <property type="match status" value="1"/>
</dbReference>
<sequence>MRRSFYAAALAACLVVAPMTGITKTFKWSSQGDILTLDPHSQNEGLNIAANLYVYEPLVRYDEDFKLEPALALSWEQIDPTTMRFKLRPDVKFHDGTPFTAEDVKFTFERAAAPSSNFKSYVNGVKEVKVIDPLTVDVITDGPNPVLLRQLPVLGMMSKAWSEKNNVTVPQNFKENEETFAARNTNGTGPYMLKSREVDVKTVYVENPNWWNKANKKGNVTEIIYTPIKQNATRTAALLSGELDFVLDPPAQDLNRLRQEVKVLDGNEYRTIFLGMDQERPELLYSDVKGKNPLKDKRVRQAMYQAIDIDAIKRAVMRGQSIPTGAMISPQVNGYADSIAQRLPYDPNKSKALLAEAGYPNGFEVTLDCPNNRYINDEAICQAIAAMWTKVGIKTKLTTMPRANYFPKIQKRDTSVYMLGWGVPTFDALYSLQALVRSKGEGADGSWNHGGYSNPKVDELIDQIKVEIDQDKRTAMIEEALRLHAEDVGHIPLHDQIIPWAMKKNVNALHRADNRLVVEWVVID</sequence>
<dbReference type="InterPro" id="IPR039424">
    <property type="entry name" value="SBP_5"/>
</dbReference>
<dbReference type="PANTHER" id="PTHR30290:SF9">
    <property type="entry name" value="OLIGOPEPTIDE-BINDING PROTEIN APPA"/>
    <property type="match status" value="1"/>
</dbReference>
<protein>
    <submittedName>
        <fullName evidence="6">ABC transporter substrate-binding protein</fullName>
    </submittedName>
</protein>